<sequence>MVYCLLMKTQNPRIFVIFLWPTSNAAHVLRSSVGCSQYRDYHPKYKTPHNGTYVGLLSWGREDVYTGLQIDNAQPKVLIPFMSARSDQEDWTARPITSPRVSSDAPIDICGMATTSWSKVAS</sequence>
<reference evidence="1 2" key="1">
    <citation type="submission" date="2016-07" db="EMBL/GenBank/DDBJ databases">
        <title>Draft genome of the white-rot fungus Obba rivulosa 3A-2.</title>
        <authorList>
            <consortium name="DOE Joint Genome Institute"/>
            <person name="Miettinen O."/>
            <person name="Riley R."/>
            <person name="Acob R."/>
            <person name="Barry K."/>
            <person name="Cullen D."/>
            <person name="De Vries R."/>
            <person name="Hainaut M."/>
            <person name="Hatakka A."/>
            <person name="Henrissat B."/>
            <person name="Hilden K."/>
            <person name="Kuo R."/>
            <person name="Labutti K."/>
            <person name="Lipzen A."/>
            <person name="Makela M.R."/>
            <person name="Sandor L."/>
            <person name="Spatafora J.W."/>
            <person name="Grigoriev I.V."/>
            <person name="Hibbett D.S."/>
        </authorList>
    </citation>
    <scope>NUCLEOTIDE SEQUENCE [LARGE SCALE GENOMIC DNA]</scope>
    <source>
        <strain evidence="1 2">3A-2</strain>
    </source>
</reference>
<accession>A0A8E2DFC5</accession>
<proteinExistence type="predicted"/>
<evidence type="ECO:0000313" key="1">
    <source>
        <dbReference type="EMBL" id="OCH84657.1"/>
    </source>
</evidence>
<dbReference type="AlphaFoldDB" id="A0A8E2DFC5"/>
<name>A0A8E2DFC5_9APHY</name>
<protein>
    <submittedName>
        <fullName evidence="1">Uncharacterized protein</fullName>
    </submittedName>
</protein>
<dbReference type="EMBL" id="KV722648">
    <property type="protein sequence ID" value="OCH84657.1"/>
    <property type="molecule type" value="Genomic_DNA"/>
</dbReference>
<organism evidence="1 2">
    <name type="scientific">Obba rivulosa</name>
    <dbReference type="NCBI Taxonomy" id="1052685"/>
    <lineage>
        <taxon>Eukaryota</taxon>
        <taxon>Fungi</taxon>
        <taxon>Dikarya</taxon>
        <taxon>Basidiomycota</taxon>
        <taxon>Agaricomycotina</taxon>
        <taxon>Agaricomycetes</taxon>
        <taxon>Polyporales</taxon>
        <taxon>Gelatoporiaceae</taxon>
        <taxon>Obba</taxon>
    </lineage>
</organism>
<gene>
    <name evidence="1" type="ORF">OBBRIDRAFT_384790</name>
</gene>
<dbReference type="Proteomes" id="UP000250043">
    <property type="component" value="Unassembled WGS sequence"/>
</dbReference>
<evidence type="ECO:0000313" key="2">
    <source>
        <dbReference type="Proteomes" id="UP000250043"/>
    </source>
</evidence>
<keyword evidence="2" id="KW-1185">Reference proteome</keyword>